<evidence type="ECO:0000256" key="1">
    <source>
        <dbReference type="SAM" id="MobiDB-lite"/>
    </source>
</evidence>
<keyword evidence="3" id="KW-1185">Reference proteome</keyword>
<evidence type="ECO:0000313" key="2">
    <source>
        <dbReference type="EMBL" id="GAA2003524.1"/>
    </source>
</evidence>
<feature type="region of interest" description="Disordered" evidence="1">
    <location>
        <begin position="317"/>
        <end position="349"/>
    </location>
</feature>
<dbReference type="Proteomes" id="UP001500755">
    <property type="component" value="Unassembled WGS sequence"/>
</dbReference>
<sequence>MLVLALAGCAAPSGGEAGATPEPAPTVDAPGTLEPDTDLSLERATIRGFDACLYAGDATFTPNANNGFPHALVDPTHPNDVWTGLTSEDDGAGGDDAADESSALRMELHLEVEPEAFAPLGPDGRTYALVSFVCLPERGTSAWDSGYLVLGTPRDGAGATSPENTYEVAGIVRPEGVTALTDDPGTPTDAVTDAATGLPAPTASPAGNEISPDLTETYADGDSLVVLTAPIDPGTGRHSGGVAGVEPGHPAEAFALVEERLGEPDASTDEDSMFPEGFRVATRTWGDFTAEYWNPVDENAGYFGKCMAWTIGDAEAARPGSGDAAGTITGSGASGDGTGQASSASPQLPERIVWSSPLQVGTILEDAVEPHAIEPWGEGFPGVQTVAVGTERFTVVTDDGGAILEIMSGLGCTTT</sequence>
<proteinExistence type="predicted"/>
<accession>A0ABN2TAM4</accession>
<comment type="caution">
    <text evidence="2">The sequence shown here is derived from an EMBL/GenBank/DDBJ whole genome shotgun (WGS) entry which is preliminary data.</text>
</comment>
<name>A0ABN2TAM4_9MICO</name>
<organism evidence="2 3">
    <name type="scientific">Brevibacterium samyangense</name>
    <dbReference type="NCBI Taxonomy" id="366888"/>
    <lineage>
        <taxon>Bacteria</taxon>
        <taxon>Bacillati</taxon>
        <taxon>Actinomycetota</taxon>
        <taxon>Actinomycetes</taxon>
        <taxon>Micrococcales</taxon>
        <taxon>Brevibacteriaceae</taxon>
        <taxon>Brevibacterium</taxon>
    </lineage>
</organism>
<feature type="compositionally biased region" description="Low complexity" evidence="1">
    <location>
        <begin position="320"/>
        <end position="331"/>
    </location>
</feature>
<reference evidence="2 3" key="1">
    <citation type="journal article" date="2019" name="Int. J. Syst. Evol. Microbiol.">
        <title>The Global Catalogue of Microorganisms (GCM) 10K type strain sequencing project: providing services to taxonomists for standard genome sequencing and annotation.</title>
        <authorList>
            <consortium name="The Broad Institute Genomics Platform"/>
            <consortium name="The Broad Institute Genome Sequencing Center for Infectious Disease"/>
            <person name="Wu L."/>
            <person name="Ma J."/>
        </authorList>
    </citation>
    <scope>NUCLEOTIDE SEQUENCE [LARGE SCALE GENOMIC DNA]</scope>
    <source>
        <strain evidence="2 3">JCM 14546</strain>
    </source>
</reference>
<dbReference type="EMBL" id="BAAANO010000009">
    <property type="protein sequence ID" value="GAA2003524.1"/>
    <property type="molecule type" value="Genomic_DNA"/>
</dbReference>
<protein>
    <submittedName>
        <fullName evidence="2">Uncharacterized protein</fullName>
    </submittedName>
</protein>
<evidence type="ECO:0000313" key="3">
    <source>
        <dbReference type="Proteomes" id="UP001500755"/>
    </source>
</evidence>
<gene>
    <name evidence="2" type="ORF">GCM10009755_10720</name>
</gene>
<dbReference type="RefSeq" id="WP_344307681.1">
    <property type="nucleotide sequence ID" value="NZ_BAAANO010000009.1"/>
</dbReference>